<keyword evidence="7" id="KW-0406">Ion transport</keyword>
<dbReference type="PROSITE" id="PS52016">
    <property type="entry name" value="TONB_DEPENDENT_REC_3"/>
    <property type="match status" value="1"/>
</dbReference>
<evidence type="ECO:0000313" key="18">
    <source>
        <dbReference type="Proteomes" id="UP000596827"/>
    </source>
</evidence>
<dbReference type="Pfam" id="PF07715">
    <property type="entry name" value="Plug"/>
    <property type="match status" value="1"/>
</dbReference>
<keyword evidence="8 13" id="KW-0798">TonB box</keyword>
<dbReference type="RefSeq" id="WP_187084188.1">
    <property type="nucleotide sequence ID" value="NZ_JACORU010000012.1"/>
</dbReference>
<dbReference type="InterPro" id="IPR037066">
    <property type="entry name" value="Plug_dom_sf"/>
</dbReference>
<dbReference type="CDD" id="cd01347">
    <property type="entry name" value="ligand_gated_channel"/>
    <property type="match status" value="1"/>
</dbReference>
<evidence type="ECO:0000256" key="10">
    <source>
        <dbReference type="ARBA" id="ARBA00023170"/>
    </source>
</evidence>
<protein>
    <submittedName>
        <fullName evidence="17">TonB-dependent receptor</fullName>
    </submittedName>
</protein>
<proteinExistence type="inferred from homology"/>
<comment type="similarity">
    <text evidence="2 12 13">Belongs to the TonB-dependent receptor family.</text>
</comment>
<comment type="caution">
    <text evidence="17">The sequence shown here is derived from an EMBL/GenBank/DDBJ whole genome shotgun (WGS) entry which is preliminary data.</text>
</comment>
<keyword evidence="4 12" id="KW-1134">Transmembrane beta strand</keyword>
<organism evidence="17 18">
    <name type="scientific">Ramlibacter albus</name>
    <dbReference type="NCBI Taxonomy" id="2079448"/>
    <lineage>
        <taxon>Bacteria</taxon>
        <taxon>Pseudomonadati</taxon>
        <taxon>Pseudomonadota</taxon>
        <taxon>Betaproteobacteria</taxon>
        <taxon>Burkholderiales</taxon>
        <taxon>Comamonadaceae</taxon>
        <taxon>Ramlibacter</taxon>
    </lineage>
</organism>
<keyword evidence="6 14" id="KW-0732">Signal</keyword>
<dbReference type="InterPro" id="IPR036942">
    <property type="entry name" value="Beta-barrel_TonB_sf"/>
</dbReference>
<evidence type="ECO:0000256" key="3">
    <source>
        <dbReference type="ARBA" id="ARBA00022448"/>
    </source>
</evidence>
<evidence type="ECO:0000256" key="11">
    <source>
        <dbReference type="ARBA" id="ARBA00023237"/>
    </source>
</evidence>
<name>A0A923MBD4_9BURK</name>
<evidence type="ECO:0000256" key="4">
    <source>
        <dbReference type="ARBA" id="ARBA00022452"/>
    </source>
</evidence>
<dbReference type="SUPFAM" id="SSF56935">
    <property type="entry name" value="Porins"/>
    <property type="match status" value="1"/>
</dbReference>
<dbReference type="Gene3D" id="2.40.170.20">
    <property type="entry name" value="TonB-dependent receptor, beta-barrel domain"/>
    <property type="match status" value="1"/>
</dbReference>
<evidence type="ECO:0000256" key="12">
    <source>
        <dbReference type="PROSITE-ProRule" id="PRU01360"/>
    </source>
</evidence>
<evidence type="ECO:0000256" key="13">
    <source>
        <dbReference type="RuleBase" id="RU003357"/>
    </source>
</evidence>
<dbReference type="InterPro" id="IPR012910">
    <property type="entry name" value="Plug_dom"/>
</dbReference>
<keyword evidence="3 12" id="KW-0813">Transport</keyword>
<reference evidence="17" key="1">
    <citation type="submission" date="2020-08" db="EMBL/GenBank/DDBJ databases">
        <title>Ramlibacter sp. GTP1 16S ribosomal RNA gene genome sequencing and assembly.</title>
        <authorList>
            <person name="Kang M."/>
        </authorList>
    </citation>
    <scope>NUCLEOTIDE SEQUENCE</scope>
    <source>
        <strain evidence="17">GTP1</strain>
    </source>
</reference>
<evidence type="ECO:0000256" key="5">
    <source>
        <dbReference type="ARBA" id="ARBA00022692"/>
    </source>
</evidence>
<dbReference type="AlphaFoldDB" id="A0A923MBD4"/>
<feature type="domain" description="TonB-dependent receptor-like beta-barrel" evidence="15">
    <location>
        <begin position="178"/>
        <end position="576"/>
    </location>
</feature>
<dbReference type="Pfam" id="PF00593">
    <property type="entry name" value="TonB_dep_Rec_b-barrel"/>
    <property type="match status" value="1"/>
</dbReference>
<dbReference type="InterPro" id="IPR000531">
    <property type="entry name" value="Beta-barrel_TonB"/>
</dbReference>
<evidence type="ECO:0000313" key="17">
    <source>
        <dbReference type="EMBL" id="MBC5767697.1"/>
    </source>
</evidence>
<comment type="subcellular location">
    <subcellularLocation>
        <location evidence="1 12">Cell outer membrane</location>
        <topology evidence="1 12">Multi-pass membrane protein</topology>
    </subcellularLocation>
</comment>
<evidence type="ECO:0000259" key="15">
    <source>
        <dbReference type="Pfam" id="PF00593"/>
    </source>
</evidence>
<dbReference type="Proteomes" id="UP000596827">
    <property type="component" value="Unassembled WGS sequence"/>
</dbReference>
<sequence>MTIVLRMRRAALPLALAAAFTPSAFAQVATLAETVVTATRVATRADQLVSDVTVIDRAAIEAGTARTLTELLARTPGLQMTGNGGRGKQSGVFIRGAEPRHTLLLVDGVRVGSATAGIPNWETIPLEMIERIEILKGPASALYGSDGVGGVVQVFTRKGVEGFHPYAAITAGSTSHWDASGGVSGGRGGWTYSFGAQRTQEKGFNATQPYVPFGNFNADRDGFRQTAVNGSLGYRFNENWRADATVLASDGRSNYDDGAGVDSLAAIRSLAAQVGVKGRILPGWQSELSVAQGNDTNNSIRASFPGNFRTEQTQWTWQNNIDTPVGVAVAGLEHRVQDVSATTAYTVTSRTINSAFLGLNGNAGGHAWQLNARQDRNSQFGDANTWFAGYGYRFTPSWRVHASYGTSFVAPSFNQLYFPGFGNPALQPERGRNRDFGVTYTQGAHEVKLVRFDNRIRGFMTNTTLPVNIPRVRIEGWSLAYTGKVDALNLSASADSLDPRNQVSGARLPRRAKEQYTVAADYRLGAWSFGGSLLHVGSRYDDVANRIAMGSYTTADAFATWQFAKDLSVQLKLNNLADKRYETAYGYNQPGREFYATLRWQPK</sequence>
<evidence type="ECO:0000256" key="8">
    <source>
        <dbReference type="ARBA" id="ARBA00023077"/>
    </source>
</evidence>
<feature type="signal peptide" evidence="14">
    <location>
        <begin position="1"/>
        <end position="26"/>
    </location>
</feature>
<dbReference type="Gene3D" id="2.170.130.10">
    <property type="entry name" value="TonB-dependent receptor, plug domain"/>
    <property type="match status" value="1"/>
</dbReference>
<evidence type="ECO:0000256" key="1">
    <source>
        <dbReference type="ARBA" id="ARBA00004571"/>
    </source>
</evidence>
<keyword evidence="10 17" id="KW-0675">Receptor</keyword>
<feature type="chain" id="PRO_5037058491" evidence="14">
    <location>
        <begin position="27"/>
        <end position="603"/>
    </location>
</feature>
<dbReference type="PANTHER" id="PTHR30069">
    <property type="entry name" value="TONB-DEPENDENT OUTER MEMBRANE RECEPTOR"/>
    <property type="match status" value="1"/>
</dbReference>
<dbReference type="InterPro" id="IPR039426">
    <property type="entry name" value="TonB-dep_rcpt-like"/>
</dbReference>
<dbReference type="GO" id="GO:0006811">
    <property type="term" value="P:monoatomic ion transport"/>
    <property type="evidence" value="ECO:0007669"/>
    <property type="project" value="UniProtKB-KW"/>
</dbReference>
<keyword evidence="9 12" id="KW-0472">Membrane</keyword>
<gene>
    <name evidence="17" type="ORF">H8R02_24745</name>
</gene>
<keyword evidence="18" id="KW-1185">Reference proteome</keyword>
<accession>A0A923MBD4</accession>
<evidence type="ECO:0000256" key="7">
    <source>
        <dbReference type="ARBA" id="ARBA00023065"/>
    </source>
</evidence>
<dbReference type="PANTHER" id="PTHR30069:SF53">
    <property type="entry name" value="COLICIN I RECEPTOR-RELATED"/>
    <property type="match status" value="1"/>
</dbReference>
<dbReference type="EMBL" id="JACORU010000012">
    <property type="protein sequence ID" value="MBC5767697.1"/>
    <property type="molecule type" value="Genomic_DNA"/>
</dbReference>
<evidence type="ECO:0000259" key="16">
    <source>
        <dbReference type="Pfam" id="PF07715"/>
    </source>
</evidence>
<dbReference type="GO" id="GO:0015889">
    <property type="term" value="P:cobalamin transport"/>
    <property type="evidence" value="ECO:0007669"/>
    <property type="project" value="TreeGrafter"/>
</dbReference>
<evidence type="ECO:0000256" key="2">
    <source>
        <dbReference type="ARBA" id="ARBA00009810"/>
    </source>
</evidence>
<keyword evidence="11 12" id="KW-0998">Cell outer membrane</keyword>
<dbReference type="GO" id="GO:0009279">
    <property type="term" value="C:cell outer membrane"/>
    <property type="evidence" value="ECO:0007669"/>
    <property type="project" value="UniProtKB-SubCell"/>
</dbReference>
<feature type="domain" description="TonB-dependent receptor plug" evidence="16">
    <location>
        <begin position="49"/>
        <end position="151"/>
    </location>
</feature>
<evidence type="ECO:0000256" key="14">
    <source>
        <dbReference type="SAM" id="SignalP"/>
    </source>
</evidence>
<evidence type="ECO:0000256" key="6">
    <source>
        <dbReference type="ARBA" id="ARBA00022729"/>
    </source>
</evidence>
<evidence type="ECO:0000256" key="9">
    <source>
        <dbReference type="ARBA" id="ARBA00023136"/>
    </source>
</evidence>
<keyword evidence="5 12" id="KW-0812">Transmembrane</keyword>